<dbReference type="PROSITE" id="PS51078">
    <property type="entry name" value="ICLR_ED"/>
    <property type="match status" value="1"/>
</dbReference>
<accession>A0ABV6Y5U5</accession>
<dbReference type="PROSITE" id="PS51077">
    <property type="entry name" value="HTH_ICLR"/>
    <property type="match status" value="1"/>
</dbReference>
<evidence type="ECO:0000259" key="6">
    <source>
        <dbReference type="PROSITE" id="PS51078"/>
    </source>
</evidence>
<feature type="compositionally biased region" description="Polar residues" evidence="4">
    <location>
        <begin position="238"/>
        <end position="256"/>
    </location>
</feature>
<keyword evidence="8" id="KW-1185">Reference proteome</keyword>
<reference evidence="7 8" key="1">
    <citation type="submission" date="2024-09" db="EMBL/GenBank/DDBJ databases">
        <title>Nodulacao em especies de Leguminosae Basais da Amazonia e Caracterizacao dos Rizobios e Bacterias Associadas aos Nodulos.</title>
        <authorList>
            <person name="Jambeiro I.C.A."/>
            <person name="Lopes I.S."/>
            <person name="Aguiar E.R.G.R."/>
            <person name="Santos A.F.J."/>
            <person name="Dos Santos J.M.F."/>
            <person name="Gross E."/>
        </authorList>
    </citation>
    <scope>NUCLEOTIDE SEQUENCE [LARGE SCALE GENOMIC DNA]</scope>
    <source>
        <strain evidence="7 8">BRUESC1165</strain>
    </source>
</reference>
<sequence>MPREALDLEAREEGGVIAVERALAVLDAFTAADRSLSLAELARRVGLSKPTVLRFTRSLARAGYLVRNDDATFRLGPKLARLGNLYQAGFRLEDYVQPALRRLAQETGESAAFYVRESDMRVCLFRVDSPQSIGHHARTGDLLPLDRGAPGRVLLAFAGEPGEPYDQIRRDFFHITFGERDPQVAAIAYPIFSYGQQVAGAVGVAGPTSRFDDEAVAHHLELLKSVSAELTRQLGGTPESQASTHRPSTSSRVRAD</sequence>
<feature type="region of interest" description="Disordered" evidence="4">
    <location>
        <begin position="234"/>
        <end position="256"/>
    </location>
</feature>
<dbReference type="Pfam" id="PF09339">
    <property type="entry name" value="HTH_IclR"/>
    <property type="match status" value="1"/>
</dbReference>
<dbReference type="InterPro" id="IPR014757">
    <property type="entry name" value="Tscrpt_reg_IclR_C"/>
</dbReference>
<dbReference type="EMBL" id="JBHOMY010000018">
    <property type="protein sequence ID" value="MFC1456575.1"/>
    <property type="molecule type" value="Genomic_DNA"/>
</dbReference>
<dbReference type="InterPro" id="IPR050707">
    <property type="entry name" value="HTH_MetabolicPath_Reg"/>
</dbReference>
<evidence type="ECO:0000259" key="5">
    <source>
        <dbReference type="PROSITE" id="PS51077"/>
    </source>
</evidence>
<dbReference type="SMART" id="SM00346">
    <property type="entry name" value="HTH_ICLR"/>
    <property type="match status" value="1"/>
</dbReference>
<feature type="domain" description="IclR-ED" evidence="6">
    <location>
        <begin position="78"/>
        <end position="236"/>
    </location>
</feature>
<evidence type="ECO:0000256" key="3">
    <source>
        <dbReference type="ARBA" id="ARBA00023163"/>
    </source>
</evidence>
<gene>
    <name evidence="7" type="ORF">ACETIH_07580</name>
</gene>
<dbReference type="InterPro" id="IPR036388">
    <property type="entry name" value="WH-like_DNA-bd_sf"/>
</dbReference>
<evidence type="ECO:0000313" key="7">
    <source>
        <dbReference type="EMBL" id="MFC1456575.1"/>
    </source>
</evidence>
<dbReference type="SUPFAM" id="SSF46785">
    <property type="entry name" value="Winged helix' DNA-binding domain"/>
    <property type="match status" value="1"/>
</dbReference>
<protein>
    <submittedName>
        <fullName evidence="7">IclR family transcriptional regulator</fullName>
    </submittedName>
</protein>
<dbReference type="RefSeq" id="WP_377029289.1">
    <property type="nucleotide sequence ID" value="NZ_JBHOMY010000018.1"/>
</dbReference>
<proteinExistence type="predicted"/>
<dbReference type="Pfam" id="PF01614">
    <property type="entry name" value="IclR_C"/>
    <property type="match status" value="2"/>
</dbReference>
<evidence type="ECO:0000313" key="8">
    <source>
        <dbReference type="Proteomes" id="UP001593940"/>
    </source>
</evidence>
<dbReference type="InterPro" id="IPR036390">
    <property type="entry name" value="WH_DNA-bd_sf"/>
</dbReference>
<evidence type="ECO:0000256" key="4">
    <source>
        <dbReference type="SAM" id="MobiDB-lite"/>
    </source>
</evidence>
<keyword evidence="3" id="KW-0804">Transcription</keyword>
<dbReference type="SUPFAM" id="SSF55781">
    <property type="entry name" value="GAF domain-like"/>
    <property type="match status" value="1"/>
</dbReference>
<feature type="domain" description="HTH iclR-type" evidence="5">
    <location>
        <begin position="16"/>
        <end position="77"/>
    </location>
</feature>
<dbReference type="Proteomes" id="UP001593940">
    <property type="component" value="Unassembled WGS sequence"/>
</dbReference>
<evidence type="ECO:0000256" key="1">
    <source>
        <dbReference type="ARBA" id="ARBA00023015"/>
    </source>
</evidence>
<dbReference type="PANTHER" id="PTHR30136">
    <property type="entry name" value="HELIX-TURN-HELIX TRANSCRIPTIONAL REGULATOR, ICLR FAMILY"/>
    <property type="match status" value="1"/>
</dbReference>
<keyword evidence="1" id="KW-0805">Transcription regulation</keyword>
<dbReference type="Gene3D" id="3.30.450.40">
    <property type="match status" value="2"/>
</dbReference>
<keyword evidence="2" id="KW-0238">DNA-binding</keyword>
<dbReference type="Gene3D" id="1.10.10.10">
    <property type="entry name" value="Winged helix-like DNA-binding domain superfamily/Winged helix DNA-binding domain"/>
    <property type="match status" value="1"/>
</dbReference>
<dbReference type="PANTHER" id="PTHR30136:SF39">
    <property type="entry name" value="TRANSCRIPTIONAL REGULATORY PROTEIN"/>
    <property type="match status" value="1"/>
</dbReference>
<dbReference type="InterPro" id="IPR029016">
    <property type="entry name" value="GAF-like_dom_sf"/>
</dbReference>
<comment type="caution">
    <text evidence="7">The sequence shown here is derived from an EMBL/GenBank/DDBJ whole genome shotgun (WGS) entry which is preliminary data.</text>
</comment>
<dbReference type="InterPro" id="IPR005471">
    <property type="entry name" value="Tscrpt_reg_IclR_N"/>
</dbReference>
<organism evidence="7 8">
    <name type="scientific">Microvirga arabica</name>
    <dbReference type="NCBI Taxonomy" id="1128671"/>
    <lineage>
        <taxon>Bacteria</taxon>
        <taxon>Pseudomonadati</taxon>
        <taxon>Pseudomonadota</taxon>
        <taxon>Alphaproteobacteria</taxon>
        <taxon>Hyphomicrobiales</taxon>
        <taxon>Methylobacteriaceae</taxon>
        <taxon>Microvirga</taxon>
    </lineage>
</organism>
<evidence type="ECO:0000256" key="2">
    <source>
        <dbReference type="ARBA" id="ARBA00023125"/>
    </source>
</evidence>
<name>A0ABV6Y5U5_9HYPH</name>